<sequence>MGAKIIIVTDSTADISPEIREELGIVLVPLKVHFGQDVYLDSVTIESDEFFEKLAASHQLPTTSQPSPADFMEIYERLLEENPGAHIISLHLSSALSGTYQSAILARSLMDREDEITILDSKSASNGFGLPVIAAARMASEGAAKEEILAEITRLLDDIRFYFLVDTLEYLQKGGRIGKAAALFGSILNIKPILTVDREGTVAPVDKVRGQRKAMVRIMELLKQDFDGVPVNISMAWAYHQGNAMELYELAKAHFDVRQVSYATLGAVIGTHVGPGTSAIFMTRA</sequence>
<dbReference type="RefSeq" id="WP_199020869.1">
    <property type="nucleotide sequence ID" value="NZ_JAELUP010000103.1"/>
</dbReference>
<dbReference type="PANTHER" id="PTHR33434">
    <property type="entry name" value="DEGV DOMAIN-CONTAINING PROTEIN DR_1986-RELATED"/>
    <property type="match status" value="1"/>
</dbReference>
<accession>A0A934J1Z4</accession>
<dbReference type="EMBL" id="JAELUP010000103">
    <property type="protein sequence ID" value="MBJ6363317.1"/>
    <property type="molecule type" value="Genomic_DNA"/>
</dbReference>
<dbReference type="NCBIfam" id="TIGR00762">
    <property type="entry name" value="DegV"/>
    <property type="match status" value="1"/>
</dbReference>
<reference evidence="2" key="1">
    <citation type="submission" date="2020-12" db="EMBL/GenBank/DDBJ databases">
        <authorList>
            <person name="Huq M.A."/>
        </authorList>
    </citation>
    <scope>NUCLEOTIDE SEQUENCE</scope>
    <source>
        <strain evidence="2">MAHUQ-46</strain>
    </source>
</reference>
<dbReference type="InterPro" id="IPR003797">
    <property type="entry name" value="DegV"/>
</dbReference>
<name>A0A934J1Z4_9BACL</name>
<evidence type="ECO:0000256" key="1">
    <source>
        <dbReference type="ARBA" id="ARBA00023121"/>
    </source>
</evidence>
<protein>
    <submittedName>
        <fullName evidence="2">DegV family protein</fullName>
    </submittedName>
</protein>
<evidence type="ECO:0000313" key="2">
    <source>
        <dbReference type="EMBL" id="MBJ6363317.1"/>
    </source>
</evidence>
<dbReference type="AlphaFoldDB" id="A0A934J1Z4"/>
<comment type="caution">
    <text evidence="2">The sequence shown here is derived from an EMBL/GenBank/DDBJ whole genome shotgun (WGS) entry which is preliminary data.</text>
</comment>
<dbReference type="Gene3D" id="3.40.50.10170">
    <property type="match status" value="1"/>
</dbReference>
<proteinExistence type="predicted"/>
<dbReference type="InterPro" id="IPR043168">
    <property type="entry name" value="DegV_C"/>
</dbReference>
<dbReference type="Proteomes" id="UP000640274">
    <property type="component" value="Unassembled WGS sequence"/>
</dbReference>
<keyword evidence="3" id="KW-1185">Reference proteome</keyword>
<keyword evidence="1" id="KW-0446">Lipid-binding</keyword>
<gene>
    <name evidence="2" type="ORF">JFN88_19115</name>
</gene>
<dbReference type="PROSITE" id="PS51482">
    <property type="entry name" value="DEGV"/>
    <property type="match status" value="1"/>
</dbReference>
<dbReference type="Pfam" id="PF02645">
    <property type="entry name" value="DegV"/>
    <property type="match status" value="1"/>
</dbReference>
<organism evidence="2 3">
    <name type="scientific">Paenibacillus roseus</name>
    <dbReference type="NCBI Taxonomy" id="2798579"/>
    <lineage>
        <taxon>Bacteria</taxon>
        <taxon>Bacillati</taxon>
        <taxon>Bacillota</taxon>
        <taxon>Bacilli</taxon>
        <taxon>Bacillales</taxon>
        <taxon>Paenibacillaceae</taxon>
        <taxon>Paenibacillus</taxon>
    </lineage>
</organism>
<evidence type="ECO:0000313" key="3">
    <source>
        <dbReference type="Proteomes" id="UP000640274"/>
    </source>
</evidence>
<dbReference type="GO" id="GO:0008289">
    <property type="term" value="F:lipid binding"/>
    <property type="evidence" value="ECO:0007669"/>
    <property type="project" value="UniProtKB-KW"/>
</dbReference>
<dbReference type="PANTHER" id="PTHR33434:SF2">
    <property type="entry name" value="FATTY ACID-BINDING PROTEIN TM_1468"/>
    <property type="match status" value="1"/>
</dbReference>
<dbReference type="SUPFAM" id="SSF82549">
    <property type="entry name" value="DAK1/DegV-like"/>
    <property type="match status" value="1"/>
</dbReference>
<dbReference type="Gene3D" id="3.30.1180.10">
    <property type="match status" value="1"/>
</dbReference>
<dbReference type="InterPro" id="IPR050270">
    <property type="entry name" value="DegV_domain_contain"/>
</dbReference>